<gene>
    <name evidence="5 6" type="primary">LOC110987156</name>
</gene>
<evidence type="ECO:0000259" key="3">
    <source>
        <dbReference type="PROSITE" id="PS51145"/>
    </source>
</evidence>
<dbReference type="Gene3D" id="1.10.533.10">
    <property type="entry name" value="Death Domain, Fas"/>
    <property type="match status" value="1"/>
</dbReference>
<sequence>MSSRPQHQLLEMEGRERLATVSGGVPFHREDRYIGKSLMHERSDSGFNSAASLAIPDEPGSEELRWGSSHLYRGGMTQQKHSARGVDGTVQRRYTVGAESGSQELLRTRRYPKGQQVTNVRTERHTRDRLSVVPDRLSRHENNDINFGHDRMHGQGAVSGFKYSSSLADKPGRDCPRGGSSYFLRDLQDTCSGSAFISNPDLGHGADDDGHRCTVWREAETRQPLTGRAIATISSSEVCNRPSSTIWMPDRKPRLHEEESRQRSCTSTPNLLIPDSIRLETEAEVAKHGQEGSLFLTKSAWGISSYTHGGYWTGSNYITNDKALRINSMGTSLPSATSSRGAISLQDWEEHGRVHNDISQQNFSSAVPANPVRVEGSNGGTLAVQGGPSSTPLDVIFIRRILSVASHCIPSPVSMRSNRDFDMQYSAEITDDAYQPPHVEEKRNPPSPELEPCSAHIEVPSDSRDLNQYANFEKKAYLEAFDMMRKCAMNLCIDIVGRVFQISNFAGAMLDRRGGYLSIDDLDVHLYVPFGAVPDGPPQLVYIFVEGNMIKDKDQLTPCIHCGPSALRFRKDVFLTFPHCAQDATNHLFTLTKSMSGRDIWKIRDGVDGLVLVKSHSITVTMDHFCGYVACALVSAKSMLACVFINEDITAGKAAIRLRIINNTKSDLREVELSEKKHDFYLADMEEQIWVERDGGDVIATLTSESECWEITKPACGTHTFKNWFLWRPSTSDRVSAYPSKLFFASRNSSVKTPFRACMTVKGHVEVEFLVKSPTKVRVHDLASTKKLVQVMMDKLPIHRDDSITFEHFLPEDIYQDLCDVLDLEMPIPVDWRRLPENLPGLSDQGCGLIRRIESRARLERRSPCGLVLDAFFAESMTTGRGKAESLRDLRRALHELNRRDVQFAIKAIDVQLMRCGAYVVAASPSPNHDINNNAENDSSVLMGRSTGEGQGGRETTGQLGTRMSDSLQRSPVYARQLGEDTATVSKPCFTQKDSAYSSLATAYSDEQLHLSEVRPQSH</sequence>
<feature type="domain" description="ZU5" evidence="3">
    <location>
        <begin position="504"/>
        <end position="632"/>
    </location>
</feature>
<name>A0A8B7ZI43_ACAPL</name>
<dbReference type="InterPro" id="IPR000906">
    <property type="entry name" value="ZU5_dom"/>
</dbReference>
<dbReference type="OrthoDB" id="5973910at2759"/>
<dbReference type="GO" id="GO:0005042">
    <property type="term" value="F:netrin receptor activity"/>
    <property type="evidence" value="ECO:0007669"/>
    <property type="project" value="UniProtKB-UniRule"/>
</dbReference>
<evidence type="ECO:0000256" key="1">
    <source>
        <dbReference type="RuleBase" id="RU367033"/>
    </source>
</evidence>
<dbReference type="GO" id="GO:0005886">
    <property type="term" value="C:plasma membrane"/>
    <property type="evidence" value="ECO:0007669"/>
    <property type="project" value="UniProtKB-SubCell"/>
</dbReference>
<dbReference type="RefSeq" id="XP_022105324.1">
    <property type="nucleotide sequence ID" value="XM_022249632.1"/>
</dbReference>
<dbReference type="PROSITE" id="PS51145">
    <property type="entry name" value="ZU5"/>
    <property type="match status" value="1"/>
</dbReference>
<organism evidence="4 5">
    <name type="scientific">Acanthaster planci</name>
    <name type="common">Crown-of-thorns starfish</name>
    <dbReference type="NCBI Taxonomy" id="133434"/>
    <lineage>
        <taxon>Eukaryota</taxon>
        <taxon>Metazoa</taxon>
        <taxon>Echinodermata</taxon>
        <taxon>Eleutherozoa</taxon>
        <taxon>Asterozoa</taxon>
        <taxon>Asteroidea</taxon>
        <taxon>Valvatacea</taxon>
        <taxon>Valvatida</taxon>
        <taxon>Acanthasteridae</taxon>
        <taxon>Acanthaster</taxon>
    </lineage>
</organism>
<comment type="function">
    <text evidence="1">Receptor for netrin required for axon guidance. Mediates axon repulsion of neuronal growth cones in the developing nervous system upon ligand binding.</text>
</comment>
<keyword evidence="1" id="KW-0393">Immunoglobulin domain</keyword>
<keyword evidence="1" id="KW-0217">Developmental protein</keyword>
<evidence type="ECO:0000313" key="4">
    <source>
        <dbReference type="Proteomes" id="UP000694845"/>
    </source>
</evidence>
<dbReference type="InterPro" id="IPR011029">
    <property type="entry name" value="DEATH-like_dom_sf"/>
</dbReference>
<evidence type="ECO:0000313" key="6">
    <source>
        <dbReference type="RefSeq" id="XP_022105324.1"/>
    </source>
</evidence>
<keyword evidence="4" id="KW-1185">Reference proteome</keyword>
<dbReference type="Gene3D" id="2.60.220.30">
    <property type="match status" value="1"/>
</dbReference>
<dbReference type="CDD" id="cd01670">
    <property type="entry name" value="Death"/>
    <property type="match status" value="1"/>
</dbReference>
<evidence type="ECO:0000313" key="5">
    <source>
        <dbReference type="RefSeq" id="XP_022105323.1"/>
    </source>
</evidence>
<dbReference type="RefSeq" id="XP_022105323.1">
    <property type="nucleotide sequence ID" value="XM_022249631.1"/>
</dbReference>
<dbReference type="Proteomes" id="UP000694845">
    <property type="component" value="Unplaced"/>
</dbReference>
<protein>
    <recommendedName>
        <fullName evidence="1">Netrin receptor UNC5</fullName>
    </recommendedName>
</protein>
<dbReference type="InterPro" id="IPR037936">
    <property type="entry name" value="UNC5A-D"/>
</dbReference>
<dbReference type="PANTHER" id="PTHR12582:SF47">
    <property type="entry name" value="NETRIN RECEPTOR UNC-5"/>
    <property type="match status" value="1"/>
</dbReference>
<reference evidence="5 6" key="1">
    <citation type="submission" date="2025-04" db="UniProtKB">
        <authorList>
            <consortium name="RefSeq"/>
        </authorList>
    </citation>
    <scope>IDENTIFICATION</scope>
</reference>
<proteinExistence type="inferred from homology"/>
<feature type="region of interest" description="Disordered" evidence="2">
    <location>
        <begin position="927"/>
        <end position="968"/>
    </location>
</feature>
<comment type="subcellular location">
    <subcellularLocation>
        <location evidence="1">Cell membrane</location>
        <topology evidence="1">Single-pass type I membrane protein</topology>
    </subcellularLocation>
</comment>
<comment type="similarity">
    <text evidence="1">Belongs to the unc-5 family.</text>
</comment>
<feature type="compositionally biased region" description="Polar residues" evidence="2">
    <location>
        <begin position="927"/>
        <end position="940"/>
    </location>
</feature>
<dbReference type="GeneID" id="110987156"/>
<dbReference type="OMA" id="TIRLRIC"/>
<keyword evidence="1" id="KW-0675">Receptor</keyword>
<dbReference type="SMART" id="SM00218">
    <property type="entry name" value="ZU5"/>
    <property type="match status" value="1"/>
</dbReference>
<dbReference type="KEGG" id="aplc:110987156"/>
<evidence type="ECO:0000256" key="2">
    <source>
        <dbReference type="SAM" id="MobiDB-lite"/>
    </source>
</evidence>
<dbReference type="AlphaFoldDB" id="A0A8B7ZI43"/>
<dbReference type="Pfam" id="PF00791">
    <property type="entry name" value="ZU5"/>
    <property type="match status" value="1"/>
</dbReference>
<dbReference type="PANTHER" id="PTHR12582">
    <property type="entry name" value="NETRIN RECEPTOR UNC5"/>
    <property type="match status" value="1"/>
</dbReference>
<accession>A0A8B7ZI43</accession>